<evidence type="ECO:0000313" key="4">
    <source>
        <dbReference type="EMBL" id="XBC46700.1"/>
    </source>
</evidence>
<dbReference type="Gene3D" id="2.40.260.10">
    <property type="entry name" value="Sortase"/>
    <property type="match status" value="1"/>
</dbReference>
<evidence type="ECO:0000256" key="1">
    <source>
        <dbReference type="ARBA" id="ARBA00022801"/>
    </source>
</evidence>
<proteinExistence type="predicted"/>
<dbReference type="GO" id="GO:0016787">
    <property type="term" value="F:hydrolase activity"/>
    <property type="evidence" value="ECO:0007669"/>
    <property type="project" value="UniProtKB-KW"/>
</dbReference>
<dbReference type="InterPro" id="IPR023365">
    <property type="entry name" value="Sortase_dom-sf"/>
</dbReference>
<dbReference type="SUPFAM" id="SSF63817">
    <property type="entry name" value="Sortase"/>
    <property type="match status" value="1"/>
</dbReference>
<accession>A0AB74TRH6</accession>
<keyword evidence="1" id="KW-0378">Hydrolase</keyword>
<evidence type="ECO:0000256" key="2">
    <source>
        <dbReference type="PIRSR" id="PIRSR605754-1"/>
    </source>
</evidence>
<dbReference type="NCBIfam" id="NF033746">
    <property type="entry name" value="class_D_sortase"/>
    <property type="match status" value="1"/>
</dbReference>
<feature type="signal peptide" evidence="3">
    <location>
        <begin position="1"/>
        <end position="20"/>
    </location>
</feature>
<evidence type="ECO:0000256" key="3">
    <source>
        <dbReference type="SAM" id="SignalP"/>
    </source>
</evidence>
<dbReference type="InterPro" id="IPR041999">
    <property type="entry name" value="Sortase_D_1"/>
</dbReference>
<dbReference type="InterPro" id="IPR005754">
    <property type="entry name" value="Sortase"/>
</dbReference>
<dbReference type="Pfam" id="PF04203">
    <property type="entry name" value="Sortase"/>
    <property type="match status" value="1"/>
</dbReference>
<dbReference type="CDD" id="cd05828">
    <property type="entry name" value="Sortase_D_1"/>
    <property type="match status" value="1"/>
</dbReference>
<evidence type="ECO:0000313" key="7">
    <source>
        <dbReference type="EMBL" id="XBC52168.1"/>
    </source>
</evidence>
<feature type="active site" description="Acyl-thioester intermediate" evidence="2">
    <location>
        <position position="173"/>
    </location>
</feature>
<sequence>MKWFSRLLMSVGVFFLMAFGYTTWDHANASSVTLDEARTVLETKQVEAAEQEEAYDIANFTAEKNEAFGVLTVPKLDNRSVGVVEGADADSLRRGVGHVSSTAFPGQGEQIVLSGHRDTVFRDFGQIEVGDTFVVEMPYGTYEYEIYQRDIVDADDRTVIREMGEEVLVVTTCYPFEMYGFAPDRAVFYSRPVNK</sequence>
<name>A0AB74TRH6_9LACT</name>
<dbReference type="EMBL" id="CP142435">
    <property type="protein sequence ID" value="XBC50087.1"/>
    <property type="molecule type" value="Genomic_DNA"/>
</dbReference>
<dbReference type="EMBL" id="CP142433">
    <property type="protein sequence ID" value="XBC46700.1"/>
    <property type="molecule type" value="Genomic_DNA"/>
</dbReference>
<protein>
    <submittedName>
        <fullName evidence="4">Class D sortase</fullName>
    </submittedName>
</protein>
<keyword evidence="3" id="KW-0732">Signal</keyword>
<dbReference type="AlphaFoldDB" id="A0AB74TRH6"/>
<dbReference type="EMBL" id="CP142436">
    <property type="protein sequence ID" value="XBC52168.1"/>
    <property type="molecule type" value="Genomic_DNA"/>
</dbReference>
<evidence type="ECO:0000313" key="5">
    <source>
        <dbReference type="EMBL" id="XBC48007.1"/>
    </source>
</evidence>
<dbReference type="RefSeq" id="WP_347298041.1">
    <property type="nucleotide sequence ID" value="NZ_CP142433.1"/>
</dbReference>
<dbReference type="NCBIfam" id="TIGR01076">
    <property type="entry name" value="sortase_fam"/>
    <property type="match status" value="1"/>
</dbReference>
<feature type="active site" description="Proton donor/acceptor" evidence="2">
    <location>
        <position position="116"/>
    </location>
</feature>
<evidence type="ECO:0000313" key="6">
    <source>
        <dbReference type="EMBL" id="XBC50087.1"/>
    </source>
</evidence>
<reference evidence="4" key="1">
    <citation type="submission" date="2023-12" db="EMBL/GenBank/DDBJ databases">
        <title>Dolosigranulum savutii sp. nov. isolated from human upper respiratory samples collected in Botswana.</title>
        <authorList>
            <person name="Kelly M.S."/>
        </authorList>
    </citation>
    <scope>NUCLEOTIDE SEQUENCE</scope>
    <source>
        <strain evidence="7">MSK211</strain>
        <strain evidence="6">MSK294</strain>
        <strain evidence="5">MSK312</strain>
        <strain evidence="4">MSK433</strain>
    </source>
</reference>
<gene>
    <name evidence="6" type="ORF">VUQ06_02415</name>
    <name evidence="7" type="ORF">VUQ07_03620</name>
    <name evidence="4" type="ORF">VUQ08_03600</name>
    <name evidence="5" type="ORF">VUQ09_01010</name>
</gene>
<feature type="chain" id="PRO_5044479741" evidence="3">
    <location>
        <begin position="21"/>
        <end position="195"/>
    </location>
</feature>
<dbReference type="EMBL" id="CP142434">
    <property type="protein sequence ID" value="XBC48007.1"/>
    <property type="molecule type" value="Genomic_DNA"/>
</dbReference>
<dbReference type="KEGG" id="dst:VUQ06_02415"/>
<dbReference type="InterPro" id="IPR053525">
    <property type="entry name" value="Sortase_D"/>
</dbReference>
<organism evidence="4">
    <name type="scientific">Dolosigranulum savutiense</name>
    <dbReference type="NCBI Taxonomy" id="3110288"/>
    <lineage>
        <taxon>Bacteria</taxon>
        <taxon>Bacillati</taxon>
        <taxon>Bacillota</taxon>
        <taxon>Bacilli</taxon>
        <taxon>Lactobacillales</taxon>
        <taxon>Carnobacteriaceae</taxon>
        <taxon>Dolosigranulum</taxon>
    </lineage>
</organism>